<dbReference type="AlphaFoldDB" id="A0AAT9FHB7"/>
<organism evidence="2">
    <name type="scientific">Oceaniferula spumae</name>
    <dbReference type="NCBI Taxonomy" id="2979115"/>
    <lineage>
        <taxon>Bacteria</taxon>
        <taxon>Pseudomonadati</taxon>
        <taxon>Verrucomicrobiota</taxon>
        <taxon>Verrucomicrobiia</taxon>
        <taxon>Verrucomicrobiales</taxon>
        <taxon>Verrucomicrobiaceae</taxon>
        <taxon>Oceaniferula</taxon>
    </lineage>
</organism>
<name>A0AAT9FHB7_9BACT</name>
<protein>
    <submittedName>
        <fullName evidence="2">Uncharacterized protein</fullName>
    </submittedName>
</protein>
<reference evidence="2" key="1">
    <citation type="submission" date="2024-07" db="EMBL/GenBank/DDBJ databases">
        <title>Complete genome sequence of Verrucomicrobiaceae bacterium NT6N.</title>
        <authorList>
            <person name="Huang C."/>
            <person name="Takami H."/>
            <person name="Hamasaki K."/>
        </authorList>
    </citation>
    <scope>NUCLEOTIDE SEQUENCE</scope>
    <source>
        <strain evidence="2">NT6N</strain>
    </source>
</reference>
<evidence type="ECO:0000313" key="2">
    <source>
        <dbReference type="EMBL" id="BDS05362.1"/>
    </source>
</evidence>
<gene>
    <name evidence="2" type="ORF">NT6N_04020</name>
</gene>
<dbReference type="EMBL" id="AP026866">
    <property type="protein sequence ID" value="BDS05362.1"/>
    <property type="molecule type" value="Genomic_DNA"/>
</dbReference>
<dbReference type="KEGG" id="osu:NT6N_04020"/>
<feature type="region of interest" description="Disordered" evidence="1">
    <location>
        <begin position="126"/>
        <end position="153"/>
    </location>
</feature>
<proteinExistence type="predicted"/>
<evidence type="ECO:0000256" key="1">
    <source>
        <dbReference type="SAM" id="MobiDB-lite"/>
    </source>
</evidence>
<accession>A0AAT9FHB7</accession>
<sequence length="153" mass="16596">MNTLYQSFMLILFLTACNTRPPIERDDSSLVDSSVADAIKAFGMSKDHLTVIEEPPGIPRGVAGTDSDGAQVELYIRRGAVPMSVKRDWKINAFLGHKVVGVARETEGGWVITGEVMLIRAQSVTPSQTKANKAAHTNLLPAPSRNLNDHSNP</sequence>